<dbReference type="CDD" id="cd22887">
    <property type="entry name" value="Atg16_CCD"/>
    <property type="match status" value="1"/>
</dbReference>
<dbReference type="AlphaFoldDB" id="A0A9Q5HZ05"/>
<reference evidence="5" key="1">
    <citation type="submission" date="2016-06" db="EMBL/GenBank/DDBJ databases">
        <title>Draft Genome sequence of the fungus Inonotus baumii.</title>
        <authorList>
            <person name="Zhu H."/>
            <person name="Lin W."/>
        </authorList>
    </citation>
    <scope>NUCLEOTIDE SEQUENCE</scope>
    <source>
        <strain evidence="5">821</strain>
    </source>
</reference>
<dbReference type="GO" id="GO:0000421">
    <property type="term" value="C:autophagosome membrane"/>
    <property type="evidence" value="ECO:0007669"/>
    <property type="project" value="TreeGrafter"/>
</dbReference>
<dbReference type="Gene3D" id="1.20.5.170">
    <property type="match status" value="1"/>
</dbReference>
<dbReference type="EMBL" id="LNZH02000176">
    <property type="protein sequence ID" value="OCB88584.1"/>
    <property type="molecule type" value="Genomic_DNA"/>
</dbReference>
<evidence type="ECO:0000256" key="2">
    <source>
        <dbReference type="SAM" id="Coils"/>
    </source>
</evidence>
<dbReference type="GO" id="GO:0043495">
    <property type="term" value="F:protein-membrane adaptor activity"/>
    <property type="evidence" value="ECO:0007669"/>
    <property type="project" value="TreeGrafter"/>
</dbReference>
<dbReference type="InterPro" id="IPR013923">
    <property type="entry name" value="Autophagy-rel_prot_16_dom"/>
</dbReference>
<accession>A0A9Q5HZ05</accession>
<comment type="caution">
    <text evidence="5">The sequence shown here is derived from an EMBL/GenBank/DDBJ whole genome shotgun (WGS) entry which is preliminary data.</text>
</comment>
<evidence type="ECO:0000256" key="3">
    <source>
        <dbReference type="SAM" id="MobiDB-lite"/>
    </source>
</evidence>
<dbReference type="InterPro" id="IPR045160">
    <property type="entry name" value="ATG16"/>
</dbReference>
<evidence type="ECO:0000313" key="6">
    <source>
        <dbReference type="Proteomes" id="UP000757232"/>
    </source>
</evidence>
<evidence type="ECO:0000313" key="5">
    <source>
        <dbReference type="EMBL" id="OCB88584.1"/>
    </source>
</evidence>
<evidence type="ECO:0000256" key="1">
    <source>
        <dbReference type="ARBA" id="ARBA00005331"/>
    </source>
</evidence>
<feature type="compositionally biased region" description="Polar residues" evidence="3">
    <location>
        <begin position="260"/>
        <end position="281"/>
    </location>
</feature>
<dbReference type="Pfam" id="PF08614">
    <property type="entry name" value="ATG16"/>
    <property type="match status" value="1"/>
</dbReference>
<feature type="coiled-coil region" evidence="2">
    <location>
        <begin position="146"/>
        <end position="244"/>
    </location>
</feature>
<dbReference type="GO" id="GO:0034045">
    <property type="term" value="C:phagophore assembly site membrane"/>
    <property type="evidence" value="ECO:0007669"/>
    <property type="project" value="TreeGrafter"/>
</dbReference>
<dbReference type="GO" id="GO:0000045">
    <property type="term" value="P:autophagosome assembly"/>
    <property type="evidence" value="ECO:0007669"/>
    <property type="project" value="InterPro"/>
</dbReference>
<keyword evidence="2" id="KW-0175">Coiled coil</keyword>
<dbReference type="GO" id="GO:0034274">
    <property type="term" value="C:Atg12-Atg5-Atg16 complex"/>
    <property type="evidence" value="ECO:0007669"/>
    <property type="project" value="TreeGrafter"/>
</dbReference>
<dbReference type="OrthoDB" id="8949486at2759"/>
<sequence>MRCLSIARTFFLDLQYSFPSPPSSSTATKTRTMAEASWQEILRQRLVERNSRDVAFAPIIDQYRRLAQQTKLLKERNASLLKAVGTVRSNPNSSTVFVPGADDNPVRVAYVTSLEQQISTLRDELATVYKTQGQNAQRLLAMTETLREKEELARTESENLRRCREEVTVLRRKVDQHNELMAEKDRTAQILHDEINTLQLELGQIEERNTQLSRDNAKLLQRWLDAKQAEVNRMNEANDFYEDMRSRHQSVLSWREKNSAPPSSVSGDDQQDVVQSGNGSANGDRRTGQTKNGTKSQPEPAANLSPNG</sequence>
<protein>
    <submittedName>
        <fullName evidence="5">ATG16-domain-containing protein</fullName>
    </submittedName>
</protein>
<name>A0A9Q5HZ05_SANBA</name>
<organism evidence="5 6">
    <name type="scientific">Sanghuangporus baumii</name>
    <name type="common">Phellinus baumii</name>
    <dbReference type="NCBI Taxonomy" id="108892"/>
    <lineage>
        <taxon>Eukaryota</taxon>
        <taxon>Fungi</taxon>
        <taxon>Dikarya</taxon>
        <taxon>Basidiomycota</taxon>
        <taxon>Agaricomycotina</taxon>
        <taxon>Agaricomycetes</taxon>
        <taxon>Hymenochaetales</taxon>
        <taxon>Hymenochaetaceae</taxon>
        <taxon>Sanghuangporus</taxon>
    </lineage>
</organism>
<evidence type="ECO:0000259" key="4">
    <source>
        <dbReference type="Pfam" id="PF08614"/>
    </source>
</evidence>
<dbReference type="PANTHER" id="PTHR19878">
    <property type="entry name" value="AUTOPHAGY PROTEIN 16-LIKE"/>
    <property type="match status" value="1"/>
</dbReference>
<feature type="region of interest" description="Disordered" evidence="3">
    <location>
        <begin position="252"/>
        <end position="308"/>
    </location>
</feature>
<dbReference type="Proteomes" id="UP000757232">
    <property type="component" value="Unassembled WGS sequence"/>
</dbReference>
<dbReference type="PANTHER" id="PTHR19878:SF8">
    <property type="entry name" value="AUTOPHAGY-RELATED 16, ISOFORM F"/>
    <property type="match status" value="1"/>
</dbReference>
<keyword evidence="6" id="KW-1185">Reference proteome</keyword>
<proteinExistence type="inferred from homology"/>
<feature type="domain" description="Autophagy-related protein 16" evidence="4">
    <location>
        <begin position="43"/>
        <end position="235"/>
    </location>
</feature>
<comment type="similarity">
    <text evidence="1">Belongs to the ATG16 family.</text>
</comment>
<gene>
    <name evidence="5" type="ORF">A7U60_g4287</name>
</gene>